<comment type="caution">
    <text evidence="10">Lacks conserved residue(s) required for the propagation of feature annotation.</text>
</comment>
<evidence type="ECO:0000259" key="11">
    <source>
        <dbReference type="Pfam" id="PF05093"/>
    </source>
</evidence>
<feature type="region of interest" description="Fe-S binding site B" evidence="10">
    <location>
        <begin position="251"/>
        <end position="265"/>
    </location>
</feature>
<feature type="binding site" evidence="10">
    <location>
        <position position="226"/>
    </location>
    <ligand>
        <name>[2Fe-2S] cluster</name>
        <dbReference type="ChEBI" id="CHEBI:190135"/>
    </ligand>
</feature>
<comment type="domain">
    <text evidence="10">The twin Cx2C motifs are involved in the recognition by the mitochondrial MIA40-ERV1 disulfide relay system. The formation of 2 disulfide bonds in the Cx2C motifs through dithiol/disulfide exchange reactions effectively traps the protein in the mitochondrial intermembrane space.</text>
</comment>
<dbReference type="Proteomes" id="UP000001514">
    <property type="component" value="Unassembled WGS sequence"/>
</dbReference>
<dbReference type="OMA" id="ACKNCTW"/>
<evidence type="ECO:0000256" key="8">
    <source>
        <dbReference type="ARBA" id="ARBA00023014"/>
    </source>
</evidence>
<comment type="similarity">
    <text evidence="2 10">Belongs to the anamorsin family.</text>
</comment>
<reference evidence="12 13" key="1">
    <citation type="journal article" date="2011" name="Science">
        <title>The Selaginella genome identifies genetic changes associated with the evolution of vascular plants.</title>
        <authorList>
            <person name="Banks J.A."/>
            <person name="Nishiyama T."/>
            <person name="Hasebe M."/>
            <person name="Bowman J.L."/>
            <person name="Gribskov M."/>
            <person name="dePamphilis C."/>
            <person name="Albert V.A."/>
            <person name="Aono N."/>
            <person name="Aoyama T."/>
            <person name="Ambrose B.A."/>
            <person name="Ashton N.W."/>
            <person name="Axtell M.J."/>
            <person name="Barker E."/>
            <person name="Barker M.S."/>
            <person name="Bennetzen J.L."/>
            <person name="Bonawitz N.D."/>
            <person name="Chapple C."/>
            <person name="Cheng C."/>
            <person name="Correa L.G."/>
            <person name="Dacre M."/>
            <person name="DeBarry J."/>
            <person name="Dreyer I."/>
            <person name="Elias M."/>
            <person name="Engstrom E.M."/>
            <person name="Estelle M."/>
            <person name="Feng L."/>
            <person name="Finet C."/>
            <person name="Floyd S.K."/>
            <person name="Frommer W.B."/>
            <person name="Fujita T."/>
            <person name="Gramzow L."/>
            <person name="Gutensohn M."/>
            <person name="Harholt J."/>
            <person name="Hattori M."/>
            <person name="Heyl A."/>
            <person name="Hirai T."/>
            <person name="Hiwatashi Y."/>
            <person name="Ishikawa M."/>
            <person name="Iwata M."/>
            <person name="Karol K.G."/>
            <person name="Koehler B."/>
            <person name="Kolukisaoglu U."/>
            <person name="Kubo M."/>
            <person name="Kurata T."/>
            <person name="Lalonde S."/>
            <person name="Li K."/>
            <person name="Li Y."/>
            <person name="Litt A."/>
            <person name="Lyons E."/>
            <person name="Manning G."/>
            <person name="Maruyama T."/>
            <person name="Michael T.P."/>
            <person name="Mikami K."/>
            <person name="Miyazaki S."/>
            <person name="Morinaga S."/>
            <person name="Murata T."/>
            <person name="Mueller-Roeber B."/>
            <person name="Nelson D.R."/>
            <person name="Obara M."/>
            <person name="Oguri Y."/>
            <person name="Olmstead R.G."/>
            <person name="Onodera N."/>
            <person name="Petersen B.L."/>
            <person name="Pils B."/>
            <person name="Prigge M."/>
            <person name="Rensing S.A."/>
            <person name="Riano-Pachon D.M."/>
            <person name="Roberts A.W."/>
            <person name="Sato Y."/>
            <person name="Scheller H.V."/>
            <person name="Schulz B."/>
            <person name="Schulz C."/>
            <person name="Shakirov E.V."/>
            <person name="Shibagaki N."/>
            <person name="Shinohara N."/>
            <person name="Shippen D.E."/>
            <person name="Soerensen I."/>
            <person name="Sotooka R."/>
            <person name="Sugimoto N."/>
            <person name="Sugita M."/>
            <person name="Sumikawa N."/>
            <person name="Tanurdzic M."/>
            <person name="Theissen G."/>
            <person name="Ulvskov P."/>
            <person name="Wakazuki S."/>
            <person name="Weng J.K."/>
            <person name="Willats W.W."/>
            <person name="Wipf D."/>
            <person name="Wolf P.G."/>
            <person name="Yang L."/>
            <person name="Zimmer A.D."/>
            <person name="Zhu Q."/>
            <person name="Mitros T."/>
            <person name="Hellsten U."/>
            <person name="Loque D."/>
            <person name="Otillar R."/>
            <person name="Salamov A."/>
            <person name="Schmutz J."/>
            <person name="Shapiro H."/>
            <person name="Lindquist E."/>
            <person name="Lucas S."/>
            <person name="Rokhsar D."/>
            <person name="Grigoriev I.V."/>
        </authorList>
    </citation>
    <scope>NUCLEOTIDE SEQUENCE [LARGE SCALE GENOMIC DNA]</scope>
</reference>
<feature type="binding site" evidence="10">
    <location>
        <position position="213"/>
    </location>
    <ligand>
        <name>[2Fe-2S] cluster</name>
        <dbReference type="ChEBI" id="CHEBI:190135"/>
    </ligand>
</feature>
<comment type="subunit">
    <text evidence="10">Monomer.</text>
</comment>
<dbReference type="GO" id="GO:0016226">
    <property type="term" value="P:iron-sulfur cluster assembly"/>
    <property type="evidence" value="ECO:0000318"/>
    <property type="project" value="GO_Central"/>
</dbReference>
<dbReference type="GO" id="GO:0046872">
    <property type="term" value="F:metal ion binding"/>
    <property type="evidence" value="ECO:0007669"/>
    <property type="project" value="UniProtKB-KW"/>
</dbReference>
<evidence type="ECO:0000256" key="6">
    <source>
        <dbReference type="ARBA" id="ARBA00022723"/>
    </source>
</evidence>
<comment type="domain">
    <text evidence="10">The C-terminal domain binds 2 Fe-S clusters but is otherwise mostly in an intrinsically disordered conformation.</text>
</comment>
<dbReference type="GO" id="GO:0051537">
    <property type="term" value="F:2 iron, 2 sulfur cluster binding"/>
    <property type="evidence" value="ECO:0007669"/>
    <property type="project" value="UniProtKB-UniRule"/>
</dbReference>
<dbReference type="GO" id="GO:0005737">
    <property type="term" value="C:cytoplasm"/>
    <property type="evidence" value="ECO:0000318"/>
    <property type="project" value="GO_Central"/>
</dbReference>
<dbReference type="HAMAP" id="MF_03115">
    <property type="entry name" value="Anamorsin"/>
    <property type="match status" value="1"/>
</dbReference>
<feature type="binding site" evidence="10">
    <location>
        <position position="223"/>
    </location>
    <ligand>
        <name>[2Fe-2S] cluster</name>
        <dbReference type="ChEBI" id="CHEBI:190135"/>
    </ligand>
</feature>
<comment type="subcellular location">
    <subcellularLocation>
        <location evidence="10">Cytoplasm</location>
    </subcellularLocation>
    <subcellularLocation>
        <location evidence="10">Mitochondrion intermembrane space</location>
    </subcellularLocation>
</comment>
<feature type="binding site" evidence="10">
    <location>
        <position position="228"/>
    </location>
    <ligand>
        <name>[2Fe-2S] cluster</name>
        <dbReference type="ChEBI" id="CHEBI:190135"/>
    </ligand>
</feature>
<dbReference type="EMBL" id="GL377565">
    <property type="protein sequence ID" value="EFJ37806.1"/>
    <property type="molecule type" value="Genomic_DNA"/>
</dbReference>
<comment type="function">
    <text evidence="10">Component of the cytosolic iron-sulfur (Fe-S) protein assembly (CIA) machinery. Required for the maturation of extramitochondrial Fe-S proteins. Part of an electron transfer chain functioning in an early step of cytosolic Fe-S biogenesis, facilitating the de novo assembly of a [4Fe-4S] cluster on the cytosolic Fe-S scaffold complex. Electrons are transferred from NADPH via a FAD- and FMN-containing diflavin oxidoreductase. Together with the diflavin oxidoreductase, also required for the assembly of the diferric tyrosyl radical cofactor of ribonucleotide reductase (RNR), probably by providing electrons for reduction during radical cofactor maturation in the catalytic small subunit.</text>
</comment>
<dbReference type="STRING" id="88036.D8QQJ4"/>
<keyword evidence="8 10" id="KW-0411">Iron-sulfur</keyword>
<evidence type="ECO:0000256" key="4">
    <source>
        <dbReference type="ARBA" id="ARBA00022490"/>
    </source>
</evidence>
<protein>
    <recommendedName>
        <fullName evidence="10">Anamorsin homolog</fullName>
    </recommendedName>
    <alternativeName>
        <fullName evidence="10">Fe-S cluster assembly protein DRE2 homolog</fullName>
    </alternativeName>
</protein>
<keyword evidence="9 10" id="KW-0496">Mitochondrion</keyword>
<sequence>MVGEPVVLLVTDAAALPGSAVVWAMSAFADKAALGKSLAISTHASQFGGKLKQSSSSLEVVISLGIASLEWVKEVSRVLKPGGILVVRTSEDKAAVQRSLVLAGFVSIETMEPVEGLSLADGLSGISLSHSVLLRAQKPAWEAGVSFPIKRKAVAAQGTAVERAVTSNGSSAIASWKLPTVDLDEDDFDLVDEDSLLTEEDLKRPELPAADDCEVGNAGRKACKNCTCGRAELEEEGKLPDELLNNPISQCGNCGLGDAFRCGTCPYRGLPPFKLGEKITLSGTLLTADV</sequence>
<dbReference type="GO" id="GO:0009055">
    <property type="term" value="F:electron transfer activity"/>
    <property type="evidence" value="ECO:0007669"/>
    <property type="project" value="UniProtKB-UniRule"/>
</dbReference>
<evidence type="ECO:0000256" key="10">
    <source>
        <dbReference type="HAMAP-Rule" id="MF_03115"/>
    </source>
</evidence>
<evidence type="ECO:0000313" key="12">
    <source>
        <dbReference type="EMBL" id="EFJ37806.1"/>
    </source>
</evidence>
<feature type="binding site" evidence="10">
    <location>
        <position position="251"/>
    </location>
    <ligand>
        <name>[4Fe-4S] cluster</name>
        <dbReference type="ChEBI" id="CHEBI:49883"/>
    </ligand>
</feature>
<feature type="short sequence motif" description="Cx2C motif 2" evidence="10">
    <location>
        <begin position="262"/>
        <end position="265"/>
    </location>
</feature>
<evidence type="ECO:0000256" key="9">
    <source>
        <dbReference type="ARBA" id="ARBA00023128"/>
    </source>
</evidence>
<evidence type="ECO:0000256" key="1">
    <source>
        <dbReference type="ARBA" id="ARBA00001966"/>
    </source>
</evidence>
<dbReference type="GO" id="GO:0005758">
    <property type="term" value="C:mitochondrial intermembrane space"/>
    <property type="evidence" value="ECO:0007669"/>
    <property type="project" value="UniProtKB-SubCell"/>
</dbReference>
<comment type="cofactor">
    <cofactor evidence="1 10">
        <name>[4Fe-4S] cluster</name>
        <dbReference type="ChEBI" id="CHEBI:49883"/>
    </cofactor>
</comment>
<feature type="short sequence motif" description="Cx2C motif 1" evidence="10">
    <location>
        <begin position="251"/>
        <end position="254"/>
    </location>
</feature>
<keyword evidence="4 10" id="KW-0963">Cytoplasm</keyword>
<dbReference type="Gramene" id="EFJ37806">
    <property type="protein sequence ID" value="EFJ37806"/>
    <property type="gene ID" value="SELMODRAFT_437388"/>
</dbReference>
<evidence type="ECO:0000256" key="3">
    <source>
        <dbReference type="ARBA" id="ARBA00022485"/>
    </source>
</evidence>
<dbReference type="PANTHER" id="PTHR13273">
    <property type="entry name" value="ANAMORSIN"/>
    <property type="match status" value="1"/>
</dbReference>
<dbReference type="HOGENOM" id="CLU_064393_0_0_1"/>
<name>D8QQJ4_SELML</name>
<gene>
    <name evidence="12" type="ORF">SELMODRAFT_437388</name>
</gene>
<dbReference type="Pfam" id="PF05093">
    <property type="entry name" value="CIAPIN1"/>
    <property type="match status" value="1"/>
</dbReference>
<evidence type="ECO:0000256" key="5">
    <source>
        <dbReference type="ARBA" id="ARBA00022714"/>
    </source>
</evidence>
<evidence type="ECO:0000256" key="2">
    <source>
        <dbReference type="ARBA" id="ARBA00008169"/>
    </source>
</evidence>
<proteinExistence type="inferred from homology"/>
<accession>D8QQJ4</accession>
<dbReference type="OrthoDB" id="311633at2759"/>
<feature type="binding site" evidence="10">
    <location>
        <position position="262"/>
    </location>
    <ligand>
        <name>[4Fe-4S] cluster</name>
        <dbReference type="ChEBI" id="CHEBI:49883"/>
    </ligand>
</feature>
<evidence type="ECO:0000313" key="13">
    <source>
        <dbReference type="Proteomes" id="UP000001514"/>
    </source>
</evidence>
<dbReference type="InterPro" id="IPR029063">
    <property type="entry name" value="SAM-dependent_MTases_sf"/>
</dbReference>
<dbReference type="AlphaFoldDB" id="D8QQJ4"/>
<dbReference type="KEGG" id="smo:SELMODRAFT_437388"/>
<feature type="binding site" evidence="10">
    <location>
        <position position="254"/>
    </location>
    <ligand>
        <name>[4Fe-4S] cluster</name>
        <dbReference type="ChEBI" id="CHEBI:49883"/>
    </ligand>
</feature>
<dbReference type="Gene3D" id="3.40.50.150">
    <property type="entry name" value="Vaccinia Virus protein VP39"/>
    <property type="match status" value="1"/>
</dbReference>
<evidence type="ECO:0000256" key="7">
    <source>
        <dbReference type="ARBA" id="ARBA00023004"/>
    </source>
</evidence>
<feature type="domain" description="Anamorsin C-terminal" evidence="11">
    <location>
        <begin position="247"/>
        <end position="281"/>
    </location>
</feature>
<organism evidence="13">
    <name type="scientific">Selaginella moellendorffii</name>
    <name type="common">Spikemoss</name>
    <dbReference type="NCBI Taxonomy" id="88036"/>
    <lineage>
        <taxon>Eukaryota</taxon>
        <taxon>Viridiplantae</taxon>
        <taxon>Streptophyta</taxon>
        <taxon>Embryophyta</taxon>
        <taxon>Tracheophyta</taxon>
        <taxon>Lycopodiopsida</taxon>
        <taxon>Selaginellales</taxon>
        <taxon>Selaginellaceae</taxon>
        <taxon>Selaginella</taxon>
    </lineage>
</organism>
<keyword evidence="3 10" id="KW-0004">4Fe-4S</keyword>
<dbReference type="GO" id="GO:0051539">
    <property type="term" value="F:4 iron, 4 sulfur cluster binding"/>
    <property type="evidence" value="ECO:0007669"/>
    <property type="project" value="UniProtKB-KW"/>
</dbReference>
<keyword evidence="5 10" id="KW-0001">2Fe-2S</keyword>
<dbReference type="eggNOG" id="KOG4020">
    <property type="taxonomic scope" value="Eukaryota"/>
</dbReference>
<dbReference type="FunCoup" id="D8QQJ4">
    <property type="interactions" value="4451"/>
</dbReference>
<keyword evidence="7 10" id="KW-0408">Iron</keyword>
<comment type="cofactor">
    <cofactor evidence="10">
        <name>[2Fe-2S] cluster</name>
        <dbReference type="ChEBI" id="CHEBI:190135"/>
    </cofactor>
</comment>
<dbReference type="PANTHER" id="PTHR13273:SF14">
    <property type="entry name" value="ANAMORSIN"/>
    <property type="match status" value="1"/>
</dbReference>
<dbReference type="InterPro" id="IPR046408">
    <property type="entry name" value="CIAPIN1"/>
</dbReference>
<comment type="domain">
    <text evidence="10">The N-terminal domain has structural similarity with S-adenosyl-L-methionine-dependent methyltransferases, but does not bind S-adenosyl-L-methionine. It is required for correct assembly of the 2 Fe-S clusters.</text>
</comment>
<dbReference type="InterPro" id="IPR007785">
    <property type="entry name" value="Anamorsin"/>
</dbReference>
<dbReference type="InParanoid" id="D8QQJ4"/>
<feature type="binding site" evidence="10">
    <location>
        <position position="265"/>
    </location>
    <ligand>
        <name>[4Fe-4S] cluster</name>
        <dbReference type="ChEBI" id="CHEBI:49883"/>
    </ligand>
</feature>
<keyword evidence="6 10" id="KW-0479">Metal-binding</keyword>
<keyword evidence="13" id="KW-1185">Reference proteome</keyword>